<dbReference type="AlphaFoldDB" id="A0AAW1YLH2"/>
<organism evidence="1 2">
    <name type="scientific">Rubus argutus</name>
    <name type="common">Southern blackberry</name>
    <dbReference type="NCBI Taxonomy" id="59490"/>
    <lineage>
        <taxon>Eukaryota</taxon>
        <taxon>Viridiplantae</taxon>
        <taxon>Streptophyta</taxon>
        <taxon>Embryophyta</taxon>
        <taxon>Tracheophyta</taxon>
        <taxon>Spermatophyta</taxon>
        <taxon>Magnoliopsida</taxon>
        <taxon>eudicotyledons</taxon>
        <taxon>Gunneridae</taxon>
        <taxon>Pentapetalae</taxon>
        <taxon>rosids</taxon>
        <taxon>fabids</taxon>
        <taxon>Rosales</taxon>
        <taxon>Rosaceae</taxon>
        <taxon>Rosoideae</taxon>
        <taxon>Rosoideae incertae sedis</taxon>
        <taxon>Rubus</taxon>
    </lineage>
</organism>
<dbReference type="Proteomes" id="UP001457282">
    <property type="component" value="Unassembled WGS sequence"/>
</dbReference>
<dbReference type="EMBL" id="JBEDUW010000001">
    <property type="protein sequence ID" value="KAK9949372.1"/>
    <property type="molecule type" value="Genomic_DNA"/>
</dbReference>
<reference evidence="1 2" key="1">
    <citation type="journal article" date="2023" name="G3 (Bethesda)">
        <title>A chromosome-length genome assembly and annotation of blackberry (Rubus argutus, cv. 'Hillquist').</title>
        <authorList>
            <person name="Bruna T."/>
            <person name="Aryal R."/>
            <person name="Dudchenko O."/>
            <person name="Sargent D.J."/>
            <person name="Mead D."/>
            <person name="Buti M."/>
            <person name="Cavallini A."/>
            <person name="Hytonen T."/>
            <person name="Andres J."/>
            <person name="Pham M."/>
            <person name="Weisz D."/>
            <person name="Mascagni F."/>
            <person name="Usai G."/>
            <person name="Natali L."/>
            <person name="Bassil N."/>
            <person name="Fernandez G.E."/>
            <person name="Lomsadze A."/>
            <person name="Armour M."/>
            <person name="Olukolu B."/>
            <person name="Poorten T."/>
            <person name="Britton C."/>
            <person name="Davik J."/>
            <person name="Ashrafi H."/>
            <person name="Aiden E.L."/>
            <person name="Borodovsky M."/>
            <person name="Worthington M."/>
        </authorList>
    </citation>
    <scope>NUCLEOTIDE SEQUENCE [LARGE SCALE GENOMIC DNA]</scope>
    <source>
        <strain evidence="1">PI 553951</strain>
    </source>
</reference>
<keyword evidence="2" id="KW-1185">Reference proteome</keyword>
<comment type="caution">
    <text evidence="1">The sequence shown here is derived from an EMBL/GenBank/DDBJ whole genome shotgun (WGS) entry which is preliminary data.</text>
</comment>
<name>A0AAW1YLH2_RUBAR</name>
<evidence type="ECO:0000313" key="1">
    <source>
        <dbReference type="EMBL" id="KAK9949372.1"/>
    </source>
</evidence>
<evidence type="ECO:0000313" key="2">
    <source>
        <dbReference type="Proteomes" id="UP001457282"/>
    </source>
</evidence>
<proteinExistence type="predicted"/>
<accession>A0AAW1YLH2</accession>
<sequence>MISSSRILNVAGQQQATTSISLIPCRNQFKPSHVEFHMIMLQHFIITTFSNSSNQYNYYGTTSDSSAGSHPNIATTPMTMAMMPQQQQQQPPEFFIWPQYQTHHS</sequence>
<gene>
    <name evidence="1" type="ORF">M0R45_004898</name>
</gene>
<protein>
    <submittedName>
        <fullName evidence="1">Uncharacterized protein</fullName>
    </submittedName>
</protein>